<evidence type="ECO:0000313" key="3">
    <source>
        <dbReference type="Proteomes" id="UP000178449"/>
    </source>
</evidence>
<keyword evidence="1" id="KW-0812">Transmembrane</keyword>
<feature type="transmembrane region" description="Helical" evidence="1">
    <location>
        <begin position="190"/>
        <end position="210"/>
    </location>
</feature>
<feature type="transmembrane region" description="Helical" evidence="1">
    <location>
        <begin position="444"/>
        <end position="464"/>
    </location>
</feature>
<keyword evidence="1" id="KW-0472">Membrane</keyword>
<feature type="transmembrane region" description="Helical" evidence="1">
    <location>
        <begin position="476"/>
        <end position="494"/>
    </location>
</feature>
<feature type="transmembrane region" description="Helical" evidence="1">
    <location>
        <begin position="273"/>
        <end position="305"/>
    </location>
</feature>
<dbReference type="Proteomes" id="UP000178449">
    <property type="component" value="Unassembled WGS sequence"/>
</dbReference>
<reference evidence="2 3" key="1">
    <citation type="journal article" date="2016" name="Nat. Commun.">
        <title>Thousands of microbial genomes shed light on interconnected biogeochemical processes in an aquifer system.</title>
        <authorList>
            <person name="Anantharaman K."/>
            <person name="Brown C.T."/>
            <person name="Hug L.A."/>
            <person name="Sharon I."/>
            <person name="Castelle C.J."/>
            <person name="Probst A.J."/>
            <person name="Thomas B.C."/>
            <person name="Singh A."/>
            <person name="Wilkins M.J."/>
            <person name="Karaoz U."/>
            <person name="Brodie E.L."/>
            <person name="Williams K.H."/>
            <person name="Hubbard S.S."/>
            <person name="Banfield J.F."/>
        </authorList>
    </citation>
    <scope>NUCLEOTIDE SEQUENCE [LARGE SCALE GENOMIC DNA]</scope>
</reference>
<evidence type="ECO:0000256" key="1">
    <source>
        <dbReference type="SAM" id="Phobius"/>
    </source>
</evidence>
<gene>
    <name evidence="2" type="ORF">A2527_13960</name>
</gene>
<feature type="transmembrane region" description="Helical" evidence="1">
    <location>
        <begin position="105"/>
        <end position="123"/>
    </location>
</feature>
<name>A0A1F6G4J6_9PROT</name>
<feature type="transmembrane region" description="Helical" evidence="1">
    <location>
        <begin position="248"/>
        <end position="267"/>
    </location>
</feature>
<comment type="caution">
    <text evidence="2">The sequence shown here is derived from an EMBL/GenBank/DDBJ whole genome shotgun (WGS) entry which is preliminary data.</text>
</comment>
<feature type="transmembrane region" description="Helical" evidence="1">
    <location>
        <begin position="317"/>
        <end position="340"/>
    </location>
</feature>
<feature type="transmembrane region" description="Helical" evidence="1">
    <location>
        <begin position="383"/>
        <end position="409"/>
    </location>
</feature>
<proteinExistence type="predicted"/>
<feature type="transmembrane region" description="Helical" evidence="1">
    <location>
        <begin position="39"/>
        <end position="58"/>
    </location>
</feature>
<evidence type="ECO:0000313" key="2">
    <source>
        <dbReference type="EMBL" id="OGG93038.1"/>
    </source>
</evidence>
<feature type="transmembrane region" description="Helical" evidence="1">
    <location>
        <begin position="216"/>
        <end position="236"/>
    </location>
</feature>
<sequence length="637" mass="73447">MSIWILLKLSIALFLLLAVPALGVRRIALKFGWEEAAKDPFFLLGGALFADIALSIGYRTLATQVGLPFWPFWLLHLAAFAYWLWRVKAPREQIWHQMIGWLRVRKGRALVFLLGICLVLLFFNKVTKLEPRHYYHDEQLRAAIAVFIPLAYPPIDFEVYSHSRFHYFHFNELLAANLAQTSRVDVATFYFQWQLALNWILIFSAFWAILNSYKTRPALVVLGLFWFFFLIQGMGGDQKISHWGMRQNTFALTLLLLSTYGLLVFLRRGRVEYFGLAALLGSLIVGAKLLALTPLMPIFPIVGLWGWWQKKISFTRLSLIGGVLVALSLGWYVLCIYNPAESAQVALVYEPGGHWVHEYGKWLGTRYPSQLFYNYFRGDFDPFWLWLVLPAFYQAEYLGLFLLGLFVGWRKLGTQWMVPLLMAGGWFSMAIFTLYKFTASGTSIVYFLFFGAWLFAVLACHFFLEGFSERGWSGRAVILAGALFAWSFFGYAQADLRHYSGPENHYRHSDAEMALFKLLRAHTEPTDYVLHNLYHYPALYSFSSMAQRRSVLSSSVSGGIFQDAEVFARLKLQADRFFEGTLPTEETKEFLKTYEVKVVVWFDRFGSPQPMDSEIFETLYRHGGLGLYKVKDRSKAE</sequence>
<feature type="transmembrane region" description="Helical" evidence="1">
    <location>
        <begin position="65"/>
        <end position="85"/>
    </location>
</feature>
<feature type="transmembrane region" description="Helical" evidence="1">
    <location>
        <begin position="416"/>
        <end position="438"/>
    </location>
</feature>
<protein>
    <recommendedName>
        <fullName evidence="4">Glycosyltransferase RgtA/B/C/D-like domain-containing protein</fullName>
    </recommendedName>
</protein>
<dbReference type="AlphaFoldDB" id="A0A1F6G4J6"/>
<keyword evidence="1" id="KW-1133">Transmembrane helix</keyword>
<accession>A0A1F6G4J6</accession>
<evidence type="ECO:0008006" key="4">
    <source>
        <dbReference type="Google" id="ProtNLM"/>
    </source>
</evidence>
<organism evidence="2 3">
    <name type="scientific">Candidatus Lambdaproteobacteria bacterium RIFOXYD2_FULL_50_16</name>
    <dbReference type="NCBI Taxonomy" id="1817772"/>
    <lineage>
        <taxon>Bacteria</taxon>
        <taxon>Pseudomonadati</taxon>
        <taxon>Pseudomonadota</taxon>
        <taxon>Candidatus Lambdaproteobacteria</taxon>
    </lineage>
</organism>
<dbReference type="EMBL" id="MFNE01000053">
    <property type="protein sequence ID" value="OGG93038.1"/>
    <property type="molecule type" value="Genomic_DNA"/>
</dbReference>